<feature type="domain" description="DUF5606" evidence="2">
    <location>
        <begin position="5"/>
        <end position="51"/>
    </location>
</feature>
<reference evidence="4 5" key="1">
    <citation type="submission" date="2019-08" db="EMBL/GenBank/DDBJ databases">
        <authorList>
            <person name="Shi S."/>
        </authorList>
    </citation>
    <scope>NUCLEOTIDE SEQUENCE [LARGE SCALE GENOMIC DNA]</scope>
    <source>
        <strain evidence="4 5">GY10130</strain>
    </source>
</reference>
<protein>
    <submittedName>
        <fullName evidence="4">Uncharacterized protein</fullName>
    </submittedName>
</protein>
<dbReference type="AlphaFoldDB" id="A0A5C8KBV5"/>
<dbReference type="InterPro" id="IPR049280">
    <property type="entry name" value="DUF6852"/>
</dbReference>
<dbReference type="Gene3D" id="2.30.30.730">
    <property type="match status" value="1"/>
</dbReference>
<evidence type="ECO:0000313" key="5">
    <source>
        <dbReference type="Proteomes" id="UP000321926"/>
    </source>
</evidence>
<accession>A0A5C8KBV5</accession>
<comment type="caution">
    <text evidence="4">The sequence shown here is derived from an EMBL/GenBank/DDBJ whole genome shotgun (WGS) entry which is preliminary data.</text>
</comment>
<feature type="compositionally biased region" description="Basic and acidic residues" evidence="1">
    <location>
        <begin position="141"/>
        <end position="156"/>
    </location>
</feature>
<organism evidence="4 5">
    <name type="scientific">Pontibacter qinzhouensis</name>
    <dbReference type="NCBI Taxonomy" id="2603253"/>
    <lineage>
        <taxon>Bacteria</taxon>
        <taxon>Pseudomonadati</taxon>
        <taxon>Bacteroidota</taxon>
        <taxon>Cytophagia</taxon>
        <taxon>Cytophagales</taxon>
        <taxon>Hymenobacteraceae</taxon>
        <taxon>Pontibacter</taxon>
    </lineage>
</organism>
<dbReference type="Gene3D" id="1.10.10.1650">
    <property type="match status" value="1"/>
</dbReference>
<dbReference type="Proteomes" id="UP000321926">
    <property type="component" value="Unassembled WGS sequence"/>
</dbReference>
<dbReference type="RefSeq" id="WP_147921297.1">
    <property type="nucleotide sequence ID" value="NZ_VRTY01000025.1"/>
</dbReference>
<feature type="domain" description="DUF6852" evidence="3">
    <location>
        <begin position="54"/>
        <end position="123"/>
    </location>
</feature>
<evidence type="ECO:0000259" key="3">
    <source>
        <dbReference type="Pfam" id="PF21186"/>
    </source>
</evidence>
<dbReference type="Pfam" id="PF21186">
    <property type="entry name" value="DUF6852"/>
    <property type="match status" value="1"/>
</dbReference>
<dbReference type="InterPro" id="IPR049282">
    <property type="entry name" value="BVU_3817_N_sf"/>
</dbReference>
<name>A0A5C8KBV5_9BACT</name>
<feature type="region of interest" description="Disordered" evidence="1">
    <location>
        <begin position="133"/>
        <end position="156"/>
    </location>
</feature>
<evidence type="ECO:0000313" key="4">
    <source>
        <dbReference type="EMBL" id="TXK48040.1"/>
    </source>
</evidence>
<sequence>MPIDLKQIAAVSGMNGLYRVVKPTRTGVIIESLADKPNRLVAQARHRMSLLEEISIYTTDEETTVPLAEVFDRIHQKFGDELPLSSKPSDEEYKAFMEDVLPEYDQDRVYISDMKKLATWYAIVNKHLQFTKAASETEAAPEEKEEKASEKETKQA</sequence>
<dbReference type="OrthoDB" id="675198at2"/>
<proteinExistence type="predicted"/>
<dbReference type="Pfam" id="PF18347">
    <property type="entry name" value="DUF5606"/>
    <property type="match status" value="1"/>
</dbReference>
<gene>
    <name evidence="4" type="ORF">FVR03_08395</name>
</gene>
<dbReference type="InterPro" id="IPR041218">
    <property type="entry name" value="DUF5606"/>
</dbReference>
<dbReference type="InterPro" id="IPR049281">
    <property type="entry name" value="BVU_3817-like_C_sf"/>
</dbReference>
<evidence type="ECO:0000259" key="2">
    <source>
        <dbReference type="Pfam" id="PF18347"/>
    </source>
</evidence>
<dbReference type="EMBL" id="VRTY01000025">
    <property type="protein sequence ID" value="TXK48040.1"/>
    <property type="molecule type" value="Genomic_DNA"/>
</dbReference>
<keyword evidence="5" id="KW-1185">Reference proteome</keyword>
<evidence type="ECO:0000256" key="1">
    <source>
        <dbReference type="SAM" id="MobiDB-lite"/>
    </source>
</evidence>